<dbReference type="InterPro" id="IPR044992">
    <property type="entry name" value="ChyE-like"/>
</dbReference>
<dbReference type="InterPro" id="IPR017926">
    <property type="entry name" value="GATASE"/>
</dbReference>
<dbReference type="PANTHER" id="PTHR42695:SF5">
    <property type="entry name" value="GLUTAMINE AMIDOTRANSFERASE YLR126C-RELATED"/>
    <property type="match status" value="1"/>
</dbReference>
<evidence type="ECO:0000259" key="1">
    <source>
        <dbReference type="Pfam" id="PF00117"/>
    </source>
</evidence>
<dbReference type="EMBL" id="JAGETV010000014">
    <property type="protein sequence ID" value="MBO1927607.1"/>
    <property type="molecule type" value="Genomic_DNA"/>
</dbReference>
<dbReference type="Proteomes" id="UP000664835">
    <property type="component" value="Unassembled WGS sequence"/>
</dbReference>
<proteinExistence type="predicted"/>
<feature type="domain" description="Glutamine amidotransferase" evidence="1">
    <location>
        <begin position="29"/>
        <end position="180"/>
    </location>
</feature>
<comment type="caution">
    <text evidence="2">The sequence shown here is derived from an EMBL/GenBank/DDBJ whole genome shotgun (WGS) entry which is preliminary data.</text>
</comment>
<organism evidence="2 3">
    <name type="scientific">Thiomicrorhabdus marina</name>
    <dbReference type="NCBI Taxonomy" id="2818442"/>
    <lineage>
        <taxon>Bacteria</taxon>
        <taxon>Pseudomonadati</taxon>
        <taxon>Pseudomonadota</taxon>
        <taxon>Gammaproteobacteria</taxon>
        <taxon>Thiotrichales</taxon>
        <taxon>Piscirickettsiaceae</taxon>
        <taxon>Thiomicrorhabdus</taxon>
    </lineage>
</organism>
<sequence>MNVVVLVHAPFERLGQIAIWLEQHSAKVMEVTLFQSEYTFPDLTEKDLVIVLGGPMSVNEEDKYPWLIPEKAYIRDVIAADIPLLGICLGGQLIANALGYKVTANPEVEIGWHKVESVAESSDVFQFPKQLDIFNWHGETFELPKGATRLLKSEVCANQGFQLGRRIIGLQCHPEVRKQEIQEWIDEISGQMVEGDYVHTPEQMLSVAEEKMSAVRPVLFAMLDYLVEP</sequence>
<keyword evidence="2" id="KW-0315">Glutamine amidotransferase</keyword>
<dbReference type="CDD" id="cd01741">
    <property type="entry name" value="GATase1_1"/>
    <property type="match status" value="1"/>
</dbReference>
<dbReference type="InterPro" id="IPR029062">
    <property type="entry name" value="Class_I_gatase-like"/>
</dbReference>
<dbReference type="SUPFAM" id="SSF52317">
    <property type="entry name" value="Class I glutamine amidotransferase-like"/>
    <property type="match status" value="1"/>
</dbReference>
<name>A0ABS3Q5Q5_9GAMM</name>
<dbReference type="PROSITE" id="PS51273">
    <property type="entry name" value="GATASE_TYPE_1"/>
    <property type="match status" value="1"/>
</dbReference>
<dbReference type="PANTHER" id="PTHR42695">
    <property type="entry name" value="GLUTAMINE AMIDOTRANSFERASE YLR126C-RELATED"/>
    <property type="match status" value="1"/>
</dbReference>
<evidence type="ECO:0000313" key="3">
    <source>
        <dbReference type="Proteomes" id="UP000664835"/>
    </source>
</evidence>
<dbReference type="Pfam" id="PF00117">
    <property type="entry name" value="GATase"/>
    <property type="match status" value="1"/>
</dbReference>
<gene>
    <name evidence="2" type="ORF">J3998_08465</name>
</gene>
<protein>
    <submittedName>
        <fullName evidence="2">Type 1 glutamine amidotransferase</fullName>
    </submittedName>
</protein>
<accession>A0ABS3Q5Q5</accession>
<dbReference type="RefSeq" id="WP_208150052.1">
    <property type="nucleotide sequence ID" value="NZ_JAGETV010000014.1"/>
</dbReference>
<reference evidence="2 3" key="1">
    <citation type="submission" date="2021-03" db="EMBL/GenBank/DDBJ databases">
        <title>Thiomicrorhabdus sp.nov.,novel sulfur-oxidizing bacteria isolated from coastal sediment.</title>
        <authorList>
            <person name="Liu X."/>
        </authorList>
    </citation>
    <scope>NUCLEOTIDE SEQUENCE [LARGE SCALE GENOMIC DNA]</scope>
    <source>
        <strain evidence="2 3">6S2-11</strain>
    </source>
</reference>
<evidence type="ECO:0000313" key="2">
    <source>
        <dbReference type="EMBL" id="MBO1927607.1"/>
    </source>
</evidence>
<keyword evidence="3" id="KW-1185">Reference proteome</keyword>
<dbReference type="Gene3D" id="3.40.50.880">
    <property type="match status" value="1"/>
</dbReference>